<dbReference type="Gene3D" id="1.25.40.10">
    <property type="entry name" value="Tetratricopeptide repeat domain"/>
    <property type="match status" value="2"/>
</dbReference>
<gene>
    <name evidence="1" type="ORF">GFB56_29025</name>
</gene>
<accession>A0AAW4FTZ7</accession>
<evidence type="ECO:0000313" key="2">
    <source>
        <dbReference type="Proteomes" id="UP000744980"/>
    </source>
</evidence>
<sequence>MKSSTVVIAGIILTAVGIVGFTDDGLLRKNWAGNAGAPATGPDGGALPDEASFGVVDRGSRGAAPEFRQVTQNTQPADARRSQATAPVVDESALRYFASKGDTARLQAEISRLRALYPDWTPPKDPLAVPRNKDVQLETMWQLYSEGRYAEVRKAIAERQASEAAWKPPADLLERLNVAEARARLVNASDLKQYETVIEVAASTPSLLTCSEVDVLWRVADAFTETKRPDRARDAYLYVLKNCENAPERLATVQKAVSGLPYEMAQEILAHERTAPGGAAEFESIRDDLARRFVAEGDADGKLAVDPKYIQRLERLVETEGMASDALLLGWYQLRRENISAAEQWFRRAHDKEDSASASQGLALTLIARKAHEDAEKVLYPWRDTSTDAKATYFAATANLLAIEPPVTLSEEVLTRIAQETTKGRDPATAQQFGWYARAMEQPATAAQWFATALRWKPDDEPSAYGLALSRNQLGDAAGVAEIQRLWAGRSERIALLGETEEERRDAIARQQQPLAREPAPIADAERRSPAVVTEAAPRTTTRYVVEQPVAVARRPQAAGRAVTGCRTTINPARLSPQAALTRGWCLMDLNRPLEAAESFEVALQAPALQMREDAAYGQSLAYLRAGLTNKAAVAATKSTQSRGRAEELQSAILADRAIAAFDAKRYRETLIFLDQLGQISTQRSDLMVLRGYAYLSLKYYAEARRIFEAVAATGNREAQRGLADVGKAQEIWPNK</sequence>
<dbReference type="SUPFAM" id="SSF48452">
    <property type="entry name" value="TPR-like"/>
    <property type="match status" value="2"/>
</dbReference>
<proteinExistence type="predicted"/>
<reference evidence="1 2" key="1">
    <citation type="submission" date="2020-01" db="EMBL/GenBank/DDBJ databases">
        <title>Draft genome assembly of Ensifer adhaerens T173.</title>
        <authorList>
            <person name="Craig J.E."/>
            <person name="Stinchcombe J.R."/>
        </authorList>
    </citation>
    <scope>NUCLEOTIDE SEQUENCE [LARGE SCALE GENOMIC DNA]</scope>
    <source>
        <strain evidence="1 2">T173</strain>
    </source>
</reference>
<keyword evidence="2" id="KW-1185">Reference proteome</keyword>
<name>A0AAW4FTZ7_9HYPH</name>
<dbReference type="Proteomes" id="UP000744980">
    <property type="component" value="Unassembled WGS sequence"/>
</dbReference>
<protein>
    <submittedName>
        <fullName evidence="1">Cellulose synthase</fullName>
    </submittedName>
</protein>
<organism evidence="1 2">
    <name type="scientific">Ensifer canadensis</name>
    <dbReference type="NCBI Taxonomy" id="555315"/>
    <lineage>
        <taxon>Bacteria</taxon>
        <taxon>Pseudomonadati</taxon>
        <taxon>Pseudomonadota</taxon>
        <taxon>Alphaproteobacteria</taxon>
        <taxon>Hyphomicrobiales</taxon>
        <taxon>Rhizobiaceae</taxon>
        <taxon>Sinorhizobium/Ensifer group</taxon>
        <taxon>Ensifer</taxon>
    </lineage>
</organism>
<comment type="caution">
    <text evidence="1">The sequence shown here is derived from an EMBL/GenBank/DDBJ whole genome shotgun (WGS) entry which is preliminary data.</text>
</comment>
<dbReference type="AlphaFoldDB" id="A0AAW4FTZ7"/>
<dbReference type="RefSeq" id="WP_025428457.1">
    <property type="nucleotide sequence ID" value="NZ_CP083371.1"/>
</dbReference>
<dbReference type="InterPro" id="IPR011990">
    <property type="entry name" value="TPR-like_helical_dom_sf"/>
</dbReference>
<dbReference type="EMBL" id="WXFA01000032">
    <property type="protein sequence ID" value="MBM3094790.1"/>
    <property type="molecule type" value="Genomic_DNA"/>
</dbReference>
<evidence type="ECO:0000313" key="1">
    <source>
        <dbReference type="EMBL" id="MBM3094790.1"/>
    </source>
</evidence>